<sequence>MTDTATDTPVPPGRLREVVTHLEMLARPTGLDAAEPPPEPGVRLERVTRPAVAFYRFLYNTIGEPWLWQDRRRLSDDALAAKIQAEGVQVHVLYADGQPAGYVELDMREPGDVELVFCGLMPWAIGRGLGPWMLRRATALAWDAPGTRRFWVHTCSFDHPSALKMYKAAGFVPFDEEVNIVPDPRADGLIPKDAAPHVPMTV</sequence>
<dbReference type="RefSeq" id="WP_009541793.1">
    <property type="nucleotide sequence ID" value="NZ_ANHY01000017.1"/>
</dbReference>
<dbReference type="CDD" id="cd04301">
    <property type="entry name" value="NAT_SF"/>
    <property type="match status" value="1"/>
</dbReference>
<dbReference type="STRING" id="1238182.C882_1137"/>
<comment type="caution">
    <text evidence="2">The sequence shown here is derived from an EMBL/GenBank/DDBJ whole genome shotgun (WGS) entry which is preliminary data.</text>
</comment>
<accession>K9HHS0</accession>
<dbReference type="Gene3D" id="3.40.630.30">
    <property type="match status" value="1"/>
</dbReference>
<evidence type="ECO:0000313" key="2">
    <source>
        <dbReference type="EMBL" id="EKV28136.1"/>
    </source>
</evidence>
<gene>
    <name evidence="2" type="ORF">C882_1137</name>
</gene>
<dbReference type="SUPFAM" id="SSF55729">
    <property type="entry name" value="Acyl-CoA N-acyltransferases (Nat)"/>
    <property type="match status" value="1"/>
</dbReference>
<dbReference type="OrthoDB" id="275336at2"/>
<organism evidence="2 3">
    <name type="scientific">Caenispirillum salinarum AK4</name>
    <dbReference type="NCBI Taxonomy" id="1238182"/>
    <lineage>
        <taxon>Bacteria</taxon>
        <taxon>Pseudomonadati</taxon>
        <taxon>Pseudomonadota</taxon>
        <taxon>Alphaproteobacteria</taxon>
        <taxon>Rhodospirillales</taxon>
        <taxon>Novispirillaceae</taxon>
        <taxon>Caenispirillum</taxon>
    </lineage>
</organism>
<protein>
    <recommendedName>
        <fullName evidence="1">N-acetyltransferase domain-containing protein</fullName>
    </recommendedName>
</protein>
<dbReference type="AlphaFoldDB" id="K9HHS0"/>
<feature type="domain" description="N-acetyltransferase" evidence="1">
    <location>
        <begin position="42"/>
        <end position="202"/>
    </location>
</feature>
<evidence type="ECO:0000259" key="1">
    <source>
        <dbReference type="PROSITE" id="PS51186"/>
    </source>
</evidence>
<proteinExistence type="predicted"/>
<dbReference type="Pfam" id="PF00583">
    <property type="entry name" value="Acetyltransf_1"/>
    <property type="match status" value="1"/>
</dbReference>
<dbReference type="GO" id="GO:0016747">
    <property type="term" value="F:acyltransferase activity, transferring groups other than amino-acyl groups"/>
    <property type="evidence" value="ECO:0007669"/>
    <property type="project" value="InterPro"/>
</dbReference>
<dbReference type="InterPro" id="IPR000182">
    <property type="entry name" value="GNAT_dom"/>
</dbReference>
<dbReference type="Proteomes" id="UP000009881">
    <property type="component" value="Unassembled WGS sequence"/>
</dbReference>
<evidence type="ECO:0000313" key="3">
    <source>
        <dbReference type="Proteomes" id="UP000009881"/>
    </source>
</evidence>
<dbReference type="InterPro" id="IPR016181">
    <property type="entry name" value="Acyl_CoA_acyltransferase"/>
</dbReference>
<reference evidence="2 3" key="1">
    <citation type="journal article" date="2013" name="Genome Announc.">
        <title>Draft Genome Sequence of an Alphaproteobacterium, Caenispirillum salinarum AK4(T), Isolated from a Solar Saltern.</title>
        <authorList>
            <person name="Khatri I."/>
            <person name="Singh A."/>
            <person name="Korpole S."/>
            <person name="Pinnaka A.K."/>
            <person name="Subramanian S."/>
        </authorList>
    </citation>
    <scope>NUCLEOTIDE SEQUENCE [LARGE SCALE GENOMIC DNA]</scope>
    <source>
        <strain evidence="2 3">AK4</strain>
    </source>
</reference>
<dbReference type="eggNOG" id="COG0454">
    <property type="taxonomic scope" value="Bacteria"/>
</dbReference>
<dbReference type="EMBL" id="ANHY01000017">
    <property type="protein sequence ID" value="EKV28136.1"/>
    <property type="molecule type" value="Genomic_DNA"/>
</dbReference>
<name>K9HHS0_9PROT</name>
<keyword evidence="3" id="KW-1185">Reference proteome</keyword>
<dbReference type="PROSITE" id="PS51186">
    <property type="entry name" value="GNAT"/>
    <property type="match status" value="1"/>
</dbReference>